<comment type="subcellular location">
    <subcellularLocation>
        <location evidence="1">Secreted</location>
    </subcellularLocation>
</comment>
<name>A0ABW9V8C6_9BURK</name>
<feature type="domain" description="NodB homology" evidence="3">
    <location>
        <begin position="62"/>
        <end position="283"/>
    </location>
</feature>
<keyword evidence="5" id="KW-1185">Reference proteome</keyword>
<dbReference type="Pfam" id="PF01522">
    <property type="entry name" value="Polysacc_deac_1"/>
    <property type="match status" value="1"/>
</dbReference>
<evidence type="ECO:0000256" key="1">
    <source>
        <dbReference type="ARBA" id="ARBA00004613"/>
    </source>
</evidence>
<dbReference type="CDD" id="cd10918">
    <property type="entry name" value="CE4_NodB_like_5s_6s"/>
    <property type="match status" value="1"/>
</dbReference>
<sequence length="283" mass="31891">MNTPTLSILIYHRVLARPDPLLPSLPDVRRFDGQMALLKRCFNVLPVSLAVRLLRRRALPPRAACITFDDGYADNADHALPILRKHGLSAAFFIASGYLNGGQMWNDDLIEHARQMGLGPEALDELLMRHKYLPMEEREQVARALAPARREQMMMTSEQIRKLLGAGMEIGAHTHRHPILASIPDAAAWADIVRGKATLESITQTPVRLFAYPNGKPDQDYRHQHVQMVRELGFEAAFSTVAGVACEGSDPLQLPRFTPWEPDRLRFLLRLAAQRRKAVWRAG</sequence>
<evidence type="ECO:0000256" key="2">
    <source>
        <dbReference type="ARBA" id="ARBA00022729"/>
    </source>
</evidence>
<dbReference type="SUPFAM" id="SSF88713">
    <property type="entry name" value="Glycoside hydrolase/deacetylase"/>
    <property type="match status" value="1"/>
</dbReference>
<dbReference type="PANTHER" id="PTHR34216:SF3">
    <property type="entry name" value="POLY-BETA-1,6-N-ACETYL-D-GLUCOSAMINE N-DEACETYLASE"/>
    <property type="match status" value="1"/>
</dbReference>
<dbReference type="InterPro" id="IPR051398">
    <property type="entry name" value="Polysacch_Deacetylase"/>
</dbReference>
<dbReference type="PROSITE" id="PS51677">
    <property type="entry name" value="NODB"/>
    <property type="match status" value="1"/>
</dbReference>
<evidence type="ECO:0000313" key="4">
    <source>
        <dbReference type="EMBL" id="MYM35007.1"/>
    </source>
</evidence>
<keyword evidence="2" id="KW-0732">Signal</keyword>
<dbReference type="InterPro" id="IPR011330">
    <property type="entry name" value="Glyco_hydro/deAcase_b/a-brl"/>
</dbReference>
<dbReference type="InterPro" id="IPR002509">
    <property type="entry name" value="NODB_dom"/>
</dbReference>
<dbReference type="Proteomes" id="UP000449678">
    <property type="component" value="Unassembled WGS sequence"/>
</dbReference>
<proteinExistence type="predicted"/>
<dbReference type="PANTHER" id="PTHR34216">
    <property type="match status" value="1"/>
</dbReference>
<reference evidence="4 5" key="1">
    <citation type="submission" date="2019-12" db="EMBL/GenBank/DDBJ databases">
        <title>Novel species isolated from a subtropical stream in China.</title>
        <authorList>
            <person name="Lu H."/>
        </authorList>
    </citation>
    <scope>NUCLEOTIDE SEQUENCE [LARGE SCALE GENOMIC DNA]</scope>
    <source>
        <strain evidence="4 5">FT94W</strain>
    </source>
</reference>
<dbReference type="EMBL" id="WWCO01000007">
    <property type="protein sequence ID" value="MYM35007.1"/>
    <property type="molecule type" value="Genomic_DNA"/>
</dbReference>
<gene>
    <name evidence="4" type="ORF">GTP38_11740</name>
</gene>
<dbReference type="RefSeq" id="WP_160990404.1">
    <property type="nucleotide sequence ID" value="NZ_WWCO01000007.1"/>
</dbReference>
<comment type="caution">
    <text evidence="4">The sequence shown here is derived from an EMBL/GenBank/DDBJ whole genome shotgun (WGS) entry which is preliminary data.</text>
</comment>
<protein>
    <submittedName>
        <fullName evidence="4">Polysaccharide deacetylase family protein</fullName>
    </submittedName>
</protein>
<evidence type="ECO:0000313" key="5">
    <source>
        <dbReference type="Proteomes" id="UP000449678"/>
    </source>
</evidence>
<accession>A0ABW9V8C6</accession>
<dbReference type="Gene3D" id="3.20.20.370">
    <property type="entry name" value="Glycoside hydrolase/deacetylase"/>
    <property type="match status" value="1"/>
</dbReference>
<evidence type="ECO:0000259" key="3">
    <source>
        <dbReference type="PROSITE" id="PS51677"/>
    </source>
</evidence>
<organism evidence="4 5">
    <name type="scientific">Duganella lactea</name>
    <dbReference type="NCBI Taxonomy" id="2692173"/>
    <lineage>
        <taxon>Bacteria</taxon>
        <taxon>Pseudomonadati</taxon>
        <taxon>Pseudomonadota</taxon>
        <taxon>Betaproteobacteria</taxon>
        <taxon>Burkholderiales</taxon>
        <taxon>Oxalobacteraceae</taxon>
        <taxon>Telluria group</taxon>
        <taxon>Duganella</taxon>
    </lineage>
</organism>